<evidence type="ECO:0000313" key="7">
    <source>
        <dbReference type="Proteomes" id="UP000472261"/>
    </source>
</evidence>
<dbReference type="PANTHER" id="PTHR11860:SF49">
    <property type="entry name" value="HIGH AFFINITY IMMUNOGLOBULIN ALPHA AND IMMUNOGLOBULIN MU FC RECEPTOR"/>
    <property type="match status" value="1"/>
</dbReference>
<dbReference type="GO" id="GO:0005886">
    <property type="term" value="C:plasma membrane"/>
    <property type="evidence" value="ECO:0007669"/>
    <property type="project" value="UniProtKB-SubCell"/>
</dbReference>
<dbReference type="SMART" id="SM00409">
    <property type="entry name" value="IG"/>
    <property type="match status" value="5"/>
</dbReference>
<dbReference type="SMART" id="SM00406">
    <property type="entry name" value="IGv"/>
    <property type="match status" value="3"/>
</dbReference>
<dbReference type="InterPro" id="IPR003599">
    <property type="entry name" value="Ig_sub"/>
</dbReference>
<name>A0A669QXD0_PHACC</name>
<proteinExistence type="predicted"/>
<dbReference type="Ensembl" id="ENSPCLT00000025121.1">
    <property type="protein sequence ID" value="ENSPCLP00000018841.1"/>
    <property type="gene ID" value="ENSPCLG00000015811.1"/>
</dbReference>
<dbReference type="InterPro" id="IPR036179">
    <property type="entry name" value="Ig-like_dom_sf"/>
</dbReference>
<reference evidence="6" key="1">
    <citation type="submission" date="2025-08" db="UniProtKB">
        <authorList>
            <consortium name="Ensembl"/>
        </authorList>
    </citation>
    <scope>IDENTIFICATION</scope>
</reference>
<evidence type="ECO:0000313" key="6">
    <source>
        <dbReference type="Ensembl" id="ENSPCLP00000018841.1"/>
    </source>
</evidence>
<dbReference type="SUPFAM" id="SSF48726">
    <property type="entry name" value="Immunoglobulin"/>
    <property type="match status" value="5"/>
</dbReference>
<dbReference type="InterPro" id="IPR007110">
    <property type="entry name" value="Ig-like_dom"/>
</dbReference>
<feature type="transmembrane region" description="Helical" evidence="4">
    <location>
        <begin position="594"/>
        <end position="615"/>
    </location>
</feature>
<reference evidence="6" key="2">
    <citation type="submission" date="2025-09" db="UniProtKB">
        <authorList>
            <consortium name="Ensembl"/>
        </authorList>
    </citation>
    <scope>IDENTIFICATION</scope>
</reference>
<dbReference type="CDD" id="cd05716">
    <property type="entry name" value="IgV_pIgR_like"/>
    <property type="match status" value="5"/>
</dbReference>
<evidence type="ECO:0000256" key="4">
    <source>
        <dbReference type="SAM" id="Phobius"/>
    </source>
</evidence>
<evidence type="ECO:0000256" key="1">
    <source>
        <dbReference type="ARBA" id="ARBA00004370"/>
    </source>
</evidence>
<keyword evidence="4" id="KW-1133">Transmembrane helix</keyword>
<dbReference type="PANTHER" id="PTHR11860">
    <property type="entry name" value="POLYMERIC-IMMUNOGLOBULIN RECEPTOR"/>
    <property type="match status" value="1"/>
</dbReference>
<keyword evidence="2 4" id="KW-0812">Transmembrane</keyword>
<organism evidence="6 7">
    <name type="scientific">Phasianus colchicus</name>
    <name type="common">Common pheasant</name>
    <dbReference type="NCBI Taxonomy" id="9054"/>
    <lineage>
        <taxon>Eukaryota</taxon>
        <taxon>Metazoa</taxon>
        <taxon>Chordata</taxon>
        <taxon>Craniata</taxon>
        <taxon>Vertebrata</taxon>
        <taxon>Euteleostomi</taxon>
        <taxon>Archelosauria</taxon>
        <taxon>Archosauria</taxon>
        <taxon>Dinosauria</taxon>
        <taxon>Saurischia</taxon>
        <taxon>Theropoda</taxon>
        <taxon>Coelurosauria</taxon>
        <taxon>Aves</taxon>
        <taxon>Neognathae</taxon>
        <taxon>Galloanserae</taxon>
        <taxon>Galliformes</taxon>
        <taxon>Phasianidae</taxon>
        <taxon>Phasianinae</taxon>
        <taxon>Phasianus</taxon>
    </lineage>
</organism>
<keyword evidence="3 4" id="KW-0472">Membrane</keyword>
<dbReference type="GO" id="GO:0005576">
    <property type="term" value="C:extracellular region"/>
    <property type="evidence" value="ECO:0007669"/>
    <property type="project" value="UniProtKB-SubCell"/>
</dbReference>
<dbReference type="GO" id="GO:0004888">
    <property type="term" value="F:transmembrane signaling receptor activity"/>
    <property type="evidence" value="ECO:0007669"/>
    <property type="project" value="TreeGrafter"/>
</dbReference>
<evidence type="ECO:0000256" key="3">
    <source>
        <dbReference type="ARBA" id="ARBA00023136"/>
    </source>
</evidence>
<dbReference type="InterPro" id="IPR050671">
    <property type="entry name" value="CD300_family_receptors"/>
</dbReference>
<protein>
    <recommendedName>
        <fullName evidence="5">Ig-like domain-containing protein</fullName>
    </recommendedName>
</protein>
<dbReference type="PROSITE" id="PS50835">
    <property type="entry name" value="IG_LIKE"/>
    <property type="match status" value="2"/>
</dbReference>
<feature type="domain" description="Ig-like" evidence="5">
    <location>
        <begin position="345"/>
        <end position="431"/>
    </location>
</feature>
<evidence type="ECO:0000256" key="2">
    <source>
        <dbReference type="ARBA" id="ARBA00022692"/>
    </source>
</evidence>
<accession>A0A669QXD0</accession>
<dbReference type="Proteomes" id="UP000472261">
    <property type="component" value="Unplaced"/>
</dbReference>
<evidence type="ECO:0000259" key="5">
    <source>
        <dbReference type="PROSITE" id="PS50835"/>
    </source>
</evidence>
<dbReference type="Gene3D" id="2.60.40.10">
    <property type="entry name" value="Immunoglobulins"/>
    <property type="match status" value="5"/>
</dbReference>
<sequence length="723" mass="79548">MFTSLTNALLPSFPKESASSTLYGPRFLTGAVGGSITHQCFYSITPANKHDRKFWCKRKRDGICYTIISTTNFISEDHMGRVALEDVPQNGTFMVTMTQLKTSDTGIYRCGIGPTNSNLYVSLNLTVSAGMLFLGELRGSVTIPCPPGDSQGGTRRLWCRVGKSSCILIADTDGYVGKSYEGRIYITPQESSGAFKVLINDLRPEDVGLYKCGTGSPHTTSMKLHIEKDVPEEAELFYVELQGSVSMACDFGGDYSSTRKFLCKMEKSGCRNIVDTYGQIDSDFQGRVLLSNDNTEGAFSIMITQVEWEDAGLYLCGVGSYGEYGETKELNVHVYEEKDTIFGVKGSSATIDCNYNPTKNYTLKYLCKWRTTGCARIIDNTGFLSISYEGRVAMFDNPKNGTFSIVLNQLRSSDEGFYWCMTNDHRERKTSRELKIVEGERGLTGKEEVQAEVGSRVDLTCSYSCKYYSYEKYWCKWSSDGCTPLTASDQSQPGLDVSCDTANKTLILSLDPVTVEDQGWYWCGVRRNGHYGETMAVSLQVDGGEPQGMKLGGWSTCWEESSPCPLGCSTSKQKYSQRWALPDSSEQSSGSNTLALILGPIGAVLLVLAAAFAVFKYRQIRRSDLVSVGSYRTNISMSDFENPKEYGANDNVCMKQSQETQLGGDEFVTTTANIESTAETKKAKRVRGGGKEHTDLQPQCSPAAPVQPCSIIKTAAPAPGPYL</sequence>
<dbReference type="Pfam" id="PF07686">
    <property type="entry name" value="V-set"/>
    <property type="match status" value="5"/>
</dbReference>
<dbReference type="InterPro" id="IPR013106">
    <property type="entry name" value="Ig_V-set"/>
</dbReference>
<dbReference type="InterPro" id="IPR013783">
    <property type="entry name" value="Ig-like_fold"/>
</dbReference>
<feature type="domain" description="Ig-like" evidence="5">
    <location>
        <begin position="454"/>
        <end position="540"/>
    </location>
</feature>
<dbReference type="AlphaFoldDB" id="A0A669QXD0"/>
<keyword evidence="7" id="KW-1185">Reference proteome</keyword>
<comment type="subcellular location">
    <subcellularLocation>
        <location evidence="1">Membrane</location>
    </subcellularLocation>
</comment>
<dbReference type="OMA" id="IKCYYPA"/>